<keyword evidence="9 13" id="KW-1133">Transmembrane helix</keyword>
<evidence type="ECO:0000256" key="4">
    <source>
        <dbReference type="ARBA" id="ARBA00022475"/>
    </source>
</evidence>
<dbReference type="PANTHER" id="PTHR30529">
    <property type="entry name" value="CYTOCHROME B561"/>
    <property type="match status" value="1"/>
</dbReference>
<dbReference type="InterPro" id="IPR052168">
    <property type="entry name" value="Cytochrome_b561_oxidase"/>
</dbReference>
<evidence type="ECO:0000256" key="11">
    <source>
        <dbReference type="ARBA" id="ARBA00023136"/>
    </source>
</evidence>
<dbReference type="GO" id="GO:0022904">
    <property type="term" value="P:respiratory electron transport chain"/>
    <property type="evidence" value="ECO:0007669"/>
    <property type="project" value="InterPro"/>
</dbReference>
<feature type="transmembrane region" description="Helical" evidence="13">
    <location>
        <begin position="97"/>
        <end position="118"/>
    </location>
</feature>
<dbReference type="SUPFAM" id="SSF81342">
    <property type="entry name" value="Transmembrane di-heme cytochromes"/>
    <property type="match status" value="1"/>
</dbReference>
<reference evidence="15 16" key="1">
    <citation type="submission" date="2018-09" db="EMBL/GenBank/DDBJ databases">
        <authorList>
            <person name="Grouzdev D.S."/>
            <person name="Krutkina M.S."/>
        </authorList>
    </citation>
    <scope>NUCLEOTIDE SEQUENCE [LARGE SCALE GENOMIC DNA]</scope>
    <source>
        <strain evidence="15 16">RmlP001</strain>
    </source>
</reference>
<dbReference type="Proteomes" id="UP000289411">
    <property type="component" value="Unassembled WGS sequence"/>
</dbReference>
<keyword evidence="3" id="KW-0813">Transport</keyword>
<feature type="transmembrane region" description="Helical" evidence="13">
    <location>
        <begin position="58"/>
        <end position="76"/>
    </location>
</feature>
<dbReference type="GO" id="GO:0046872">
    <property type="term" value="F:metal ion binding"/>
    <property type="evidence" value="ECO:0007669"/>
    <property type="project" value="UniProtKB-KW"/>
</dbReference>
<evidence type="ECO:0000256" key="10">
    <source>
        <dbReference type="ARBA" id="ARBA00023004"/>
    </source>
</evidence>
<evidence type="ECO:0000313" key="15">
    <source>
        <dbReference type="EMBL" id="RYB07698.1"/>
    </source>
</evidence>
<proteinExistence type="inferred from homology"/>
<keyword evidence="5" id="KW-0349">Heme</keyword>
<dbReference type="Pfam" id="PF01292">
    <property type="entry name" value="Ni_hydr_CYTB"/>
    <property type="match status" value="1"/>
</dbReference>
<gene>
    <name evidence="15" type="ORF">D3272_00760</name>
</gene>
<evidence type="ECO:0000256" key="5">
    <source>
        <dbReference type="ARBA" id="ARBA00022617"/>
    </source>
</evidence>
<comment type="caution">
    <text evidence="15">The sequence shown here is derived from an EMBL/GenBank/DDBJ whole genome shotgun (WGS) entry which is preliminary data.</text>
</comment>
<dbReference type="GO" id="GO:0020037">
    <property type="term" value="F:heme binding"/>
    <property type="evidence" value="ECO:0007669"/>
    <property type="project" value="TreeGrafter"/>
</dbReference>
<comment type="cofactor">
    <cofactor evidence="1">
        <name>heme b</name>
        <dbReference type="ChEBI" id="CHEBI:60344"/>
    </cofactor>
</comment>
<evidence type="ECO:0000256" key="7">
    <source>
        <dbReference type="ARBA" id="ARBA00022723"/>
    </source>
</evidence>
<evidence type="ECO:0000256" key="12">
    <source>
        <dbReference type="ARBA" id="ARBA00037975"/>
    </source>
</evidence>
<evidence type="ECO:0000259" key="14">
    <source>
        <dbReference type="Pfam" id="PF01292"/>
    </source>
</evidence>
<keyword evidence="11 13" id="KW-0472">Membrane</keyword>
<feature type="domain" description="Cytochrome b561 bacterial/Ni-hydrogenase" evidence="14">
    <location>
        <begin position="16"/>
        <end position="187"/>
    </location>
</feature>
<evidence type="ECO:0000256" key="6">
    <source>
        <dbReference type="ARBA" id="ARBA00022692"/>
    </source>
</evidence>
<evidence type="ECO:0000256" key="8">
    <source>
        <dbReference type="ARBA" id="ARBA00022982"/>
    </source>
</evidence>
<keyword evidence="6 13" id="KW-0812">Transmembrane</keyword>
<feature type="transmembrane region" description="Helical" evidence="13">
    <location>
        <begin position="154"/>
        <end position="175"/>
    </location>
</feature>
<dbReference type="InterPro" id="IPR011577">
    <property type="entry name" value="Cyt_b561_bac/Ni-Hgenase"/>
</dbReference>
<keyword evidence="16" id="KW-1185">Reference proteome</keyword>
<sequence length="190" mass="21199">MTTYDLAARAPATAPHYDRAHRAFHWTMAAIIVAAMLIGLYCAYQAPGTPVRRYLLEWHKSLGMTALVLAVLRIAYRLARAAPPYAERMGRLNHAAAAGAHVGLYGLMLLLPLTGYAFSAMGGYSLPFFWLFQWPRLLPVDKAAVPVAEDLHRYGAWAIYTVVGLHVAAVAWHQFVRRDGVLARMWPRRA</sequence>
<evidence type="ECO:0000256" key="2">
    <source>
        <dbReference type="ARBA" id="ARBA00004651"/>
    </source>
</evidence>
<comment type="subcellular location">
    <subcellularLocation>
        <location evidence="2">Cell membrane</location>
        <topology evidence="2">Multi-pass membrane protein</topology>
    </subcellularLocation>
</comment>
<dbReference type="GO" id="GO:0009055">
    <property type="term" value="F:electron transfer activity"/>
    <property type="evidence" value="ECO:0007669"/>
    <property type="project" value="InterPro"/>
</dbReference>
<name>A0A4Q2RGV5_9HYPH</name>
<keyword evidence="10" id="KW-0408">Iron</keyword>
<evidence type="ECO:0000256" key="3">
    <source>
        <dbReference type="ARBA" id="ARBA00022448"/>
    </source>
</evidence>
<dbReference type="EMBL" id="QYBC01000001">
    <property type="protein sequence ID" value="RYB07698.1"/>
    <property type="molecule type" value="Genomic_DNA"/>
</dbReference>
<protein>
    <submittedName>
        <fullName evidence="15">Cytochrome b</fullName>
    </submittedName>
</protein>
<keyword evidence="8" id="KW-0249">Electron transport</keyword>
<keyword evidence="7" id="KW-0479">Metal-binding</keyword>
<dbReference type="RefSeq" id="WP_129217168.1">
    <property type="nucleotide sequence ID" value="NZ_QYBC01000001.1"/>
</dbReference>
<dbReference type="OrthoDB" id="1247465at2"/>
<evidence type="ECO:0000313" key="16">
    <source>
        <dbReference type="Proteomes" id="UP000289411"/>
    </source>
</evidence>
<feature type="transmembrane region" description="Helical" evidence="13">
    <location>
        <begin position="26"/>
        <end position="46"/>
    </location>
</feature>
<dbReference type="GO" id="GO:0005886">
    <property type="term" value="C:plasma membrane"/>
    <property type="evidence" value="ECO:0007669"/>
    <property type="project" value="UniProtKB-SubCell"/>
</dbReference>
<dbReference type="Gene3D" id="1.20.950.20">
    <property type="entry name" value="Transmembrane di-heme cytochromes, Chain C"/>
    <property type="match status" value="1"/>
</dbReference>
<reference evidence="15 16" key="2">
    <citation type="submission" date="2019-02" db="EMBL/GenBank/DDBJ databases">
        <title>'Lichenibacterium ramalinii' gen. nov. sp. nov., 'Lichenibacterium minor' gen. nov. sp. nov.</title>
        <authorList>
            <person name="Pankratov T."/>
        </authorList>
    </citation>
    <scope>NUCLEOTIDE SEQUENCE [LARGE SCALE GENOMIC DNA]</scope>
    <source>
        <strain evidence="15 16">RmlP001</strain>
    </source>
</reference>
<keyword evidence="4" id="KW-1003">Cell membrane</keyword>
<comment type="similarity">
    <text evidence="12">Belongs to the cytochrome b561 family.</text>
</comment>
<evidence type="ECO:0000256" key="9">
    <source>
        <dbReference type="ARBA" id="ARBA00022989"/>
    </source>
</evidence>
<evidence type="ECO:0000256" key="1">
    <source>
        <dbReference type="ARBA" id="ARBA00001970"/>
    </source>
</evidence>
<evidence type="ECO:0000256" key="13">
    <source>
        <dbReference type="SAM" id="Phobius"/>
    </source>
</evidence>
<accession>A0A4Q2RGV5</accession>
<organism evidence="15 16">
    <name type="scientific">Lichenibacterium ramalinae</name>
    <dbReference type="NCBI Taxonomy" id="2316527"/>
    <lineage>
        <taxon>Bacteria</taxon>
        <taxon>Pseudomonadati</taxon>
        <taxon>Pseudomonadota</taxon>
        <taxon>Alphaproteobacteria</taxon>
        <taxon>Hyphomicrobiales</taxon>
        <taxon>Lichenihabitantaceae</taxon>
        <taxon>Lichenibacterium</taxon>
    </lineage>
</organism>
<dbReference type="InterPro" id="IPR016174">
    <property type="entry name" value="Di-haem_cyt_TM"/>
</dbReference>
<dbReference type="PANTHER" id="PTHR30529:SF1">
    <property type="entry name" value="CYTOCHROME B561 HOMOLOG 2"/>
    <property type="match status" value="1"/>
</dbReference>
<dbReference type="AlphaFoldDB" id="A0A4Q2RGV5"/>